<dbReference type="SUPFAM" id="SSF82657">
    <property type="entry name" value="BolA-like"/>
    <property type="match status" value="1"/>
</dbReference>
<dbReference type="STRING" id="88036.D8QYA3"/>
<keyword evidence="3" id="KW-1185">Reference proteome</keyword>
<reference evidence="2 3" key="1">
    <citation type="journal article" date="2011" name="Science">
        <title>The Selaginella genome identifies genetic changes associated with the evolution of vascular plants.</title>
        <authorList>
            <person name="Banks J.A."/>
            <person name="Nishiyama T."/>
            <person name="Hasebe M."/>
            <person name="Bowman J.L."/>
            <person name="Gribskov M."/>
            <person name="dePamphilis C."/>
            <person name="Albert V.A."/>
            <person name="Aono N."/>
            <person name="Aoyama T."/>
            <person name="Ambrose B.A."/>
            <person name="Ashton N.W."/>
            <person name="Axtell M.J."/>
            <person name="Barker E."/>
            <person name="Barker M.S."/>
            <person name="Bennetzen J.L."/>
            <person name="Bonawitz N.D."/>
            <person name="Chapple C."/>
            <person name="Cheng C."/>
            <person name="Correa L.G."/>
            <person name="Dacre M."/>
            <person name="DeBarry J."/>
            <person name="Dreyer I."/>
            <person name="Elias M."/>
            <person name="Engstrom E.M."/>
            <person name="Estelle M."/>
            <person name="Feng L."/>
            <person name="Finet C."/>
            <person name="Floyd S.K."/>
            <person name="Frommer W.B."/>
            <person name="Fujita T."/>
            <person name="Gramzow L."/>
            <person name="Gutensohn M."/>
            <person name="Harholt J."/>
            <person name="Hattori M."/>
            <person name="Heyl A."/>
            <person name="Hirai T."/>
            <person name="Hiwatashi Y."/>
            <person name="Ishikawa M."/>
            <person name="Iwata M."/>
            <person name="Karol K.G."/>
            <person name="Koehler B."/>
            <person name="Kolukisaoglu U."/>
            <person name="Kubo M."/>
            <person name="Kurata T."/>
            <person name="Lalonde S."/>
            <person name="Li K."/>
            <person name="Li Y."/>
            <person name="Litt A."/>
            <person name="Lyons E."/>
            <person name="Manning G."/>
            <person name="Maruyama T."/>
            <person name="Michael T.P."/>
            <person name="Mikami K."/>
            <person name="Miyazaki S."/>
            <person name="Morinaga S."/>
            <person name="Murata T."/>
            <person name="Mueller-Roeber B."/>
            <person name="Nelson D.R."/>
            <person name="Obara M."/>
            <person name="Oguri Y."/>
            <person name="Olmstead R.G."/>
            <person name="Onodera N."/>
            <person name="Petersen B.L."/>
            <person name="Pils B."/>
            <person name="Prigge M."/>
            <person name="Rensing S.A."/>
            <person name="Riano-Pachon D.M."/>
            <person name="Roberts A.W."/>
            <person name="Sato Y."/>
            <person name="Scheller H.V."/>
            <person name="Schulz B."/>
            <person name="Schulz C."/>
            <person name="Shakirov E.V."/>
            <person name="Shibagaki N."/>
            <person name="Shinohara N."/>
            <person name="Shippen D.E."/>
            <person name="Soerensen I."/>
            <person name="Sotooka R."/>
            <person name="Sugimoto N."/>
            <person name="Sugita M."/>
            <person name="Sumikawa N."/>
            <person name="Tanurdzic M."/>
            <person name="Theissen G."/>
            <person name="Ulvskov P."/>
            <person name="Wakazuki S."/>
            <person name="Weng J.K."/>
            <person name="Willats W.W."/>
            <person name="Wipf D."/>
            <person name="Wolf P.G."/>
            <person name="Yang L."/>
            <person name="Zimmer A.D."/>
            <person name="Zhu Q."/>
            <person name="Mitros T."/>
            <person name="Hellsten U."/>
            <person name="Loque D."/>
            <person name="Otillar R."/>
            <person name="Salamov A."/>
            <person name="Schmutz J."/>
            <person name="Shapiro H."/>
            <person name="Lindquist E."/>
            <person name="Lucas S."/>
            <person name="Rokhsar D."/>
            <person name="Grigoriev I.V."/>
        </authorList>
    </citation>
    <scope>NUCLEOTIDE SEQUENCE [LARGE SCALE GENOMIC DNA]</scope>
</reference>
<dbReference type="eggNOG" id="KOG2313">
    <property type="taxonomic scope" value="Eukaryota"/>
</dbReference>
<dbReference type="HOGENOM" id="CLU_1655160_0_0_1"/>
<evidence type="ECO:0000313" key="3">
    <source>
        <dbReference type="Proteomes" id="UP000001514"/>
    </source>
</evidence>
<dbReference type="Gene3D" id="3.30.300.90">
    <property type="entry name" value="BolA-like"/>
    <property type="match status" value="1"/>
</dbReference>
<dbReference type="KEGG" id="smo:SELMODRAFT_405066"/>
<dbReference type="Proteomes" id="UP000001514">
    <property type="component" value="Unassembled WGS sequence"/>
</dbReference>
<name>D8QYA3_SELML</name>
<evidence type="ECO:0000313" key="2">
    <source>
        <dbReference type="EMBL" id="EFJ35578.1"/>
    </source>
</evidence>
<dbReference type="FunCoup" id="D8QYA3">
    <property type="interactions" value="1283"/>
</dbReference>
<dbReference type="EMBL" id="GL377568">
    <property type="protein sequence ID" value="EFJ35578.1"/>
    <property type="molecule type" value="Genomic_DNA"/>
</dbReference>
<dbReference type="AlphaFoldDB" id="D8QYA3"/>
<comment type="similarity">
    <text evidence="1">Belongs to the BolA/IbaG family.</text>
</comment>
<proteinExistence type="inferred from homology"/>
<protein>
    <submittedName>
        <fullName evidence="2">Uncharacterized protein</fullName>
    </submittedName>
</protein>
<organism evidence="3">
    <name type="scientific">Selaginella moellendorffii</name>
    <name type="common">Spikemoss</name>
    <dbReference type="NCBI Taxonomy" id="88036"/>
    <lineage>
        <taxon>Eukaryota</taxon>
        <taxon>Viridiplantae</taxon>
        <taxon>Streptophyta</taxon>
        <taxon>Embryophyta</taxon>
        <taxon>Tracheophyta</taxon>
        <taxon>Lycopodiopsida</taxon>
        <taxon>Selaginellales</taxon>
        <taxon>Selaginellaceae</taxon>
        <taxon>Selaginella</taxon>
    </lineage>
</organism>
<dbReference type="InterPro" id="IPR036065">
    <property type="entry name" value="BolA-like_sf"/>
</dbReference>
<dbReference type="InParanoid" id="D8QYA3"/>
<evidence type="ECO:0000256" key="1">
    <source>
        <dbReference type="RuleBase" id="RU003860"/>
    </source>
</evidence>
<dbReference type="Pfam" id="PF01722">
    <property type="entry name" value="BolA"/>
    <property type="match status" value="1"/>
</dbReference>
<sequence>MARIAHGGAAAIVLAANRPGMIGLLRMRGLGSSSCLGGGSSRGFLRSALQKPRSRDRAGEAAWRRFCVRAADVSGPGSVDSLIAGMQSKIQEQLNAQEVTVKDAYGDGRHVSIEVVAEVFEGQSQVNRQRMVYKAIWEELQNAVHAVDQLKTKTPAEAKS</sequence>
<accession>D8QYA3</accession>
<dbReference type="PANTHER" id="PTHR46230">
    <property type="match status" value="1"/>
</dbReference>
<dbReference type="Gramene" id="EFJ35578">
    <property type="protein sequence ID" value="EFJ35578"/>
    <property type="gene ID" value="SELMODRAFT_405066"/>
</dbReference>
<dbReference type="InterPro" id="IPR002634">
    <property type="entry name" value="BolA"/>
</dbReference>
<gene>
    <name evidence="2" type="ORF">SELMODRAFT_405066</name>
</gene>
<dbReference type="PANTHER" id="PTHR46230:SF4">
    <property type="entry name" value="PROTEIN BOLA4, CHLOROPLASTIC_MITOCHONDRIAL"/>
    <property type="match status" value="1"/>
</dbReference>
<dbReference type="GO" id="GO:0016226">
    <property type="term" value="P:iron-sulfur cluster assembly"/>
    <property type="evidence" value="ECO:0000318"/>
    <property type="project" value="GO_Central"/>
</dbReference>